<accession>A0AAE0EA12</accession>
<dbReference type="AlphaFoldDB" id="A0AAE0EA12"/>
<organism evidence="1 2">
    <name type="scientific">Dipteronia sinensis</name>
    <dbReference type="NCBI Taxonomy" id="43782"/>
    <lineage>
        <taxon>Eukaryota</taxon>
        <taxon>Viridiplantae</taxon>
        <taxon>Streptophyta</taxon>
        <taxon>Embryophyta</taxon>
        <taxon>Tracheophyta</taxon>
        <taxon>Spermatophyta</taxon>
        <taxon>Magnoliopsida</taxon>
        <taxon>eudicotyledons</taxon>
        <taxon>Gunneridae</taxon>
        <taxon>Pentapetalae</taxon>
        <taxon>rosids</taxon>
        <taxon>malvids</taxon>
        <taxon>Sapindales</taxon>
        <taxon>Sapindaceae</taxon>
        <taxon>Hippocastanoideae</taxon>
        <taxon>Acereae</taxon>
        <taxon>Dipteronia</taxon>
    </lineage>
</organism>
<dbReference type="EMBL" id="JANJYJ010000004">
    <property type="protein sequence ID" value="KAK3220688.1"/>
    <property type="molecule type" value="Genomic_DNA"/>
</dbReference>
<gene>
    <name evidence="1" type="ORF">Dsin_014658</name>
</gene>
<protein>
    <submittedName>
        <fullName evidence="1">Uncharacterized protein</fullName>
    </submittedName>
</protein>
<reference evidence="1" key="1">
    <citation type="journal article" date="2023" name="Plant J.">
        <title>Genome sequences and population genomics provide insights into the demographic history, inbreeding, and mutation load of two 'living fossil' tree species of Dipteronia.</title>
        <authorList>
            <person name="Feng Y."/>
            <person name="Comes H.P."/>
            <person name="Chen J."/>
            <person name="Zhu S."/>
            <person name="Lu R."/>
            <person name="Zhang X."/>
            <person name="Li P."/>
            <person name="Qiu J."/>
            <person name="Olsen K.M."/>
            <person name="Qiu Y."/>
        </authorList>
    </citation>
    <scope>NUCLEOTIDE SEQUENCE</scope>
    <source>
        <strain evidence="1">NBL</strain>
    </source>
</reference>
<proteinExistence type="predicted"/>
<name>A0AAE0EA12_9ROSI</name>
<evidence type="ECO:0000313" key="1">
    <source>
        <dbReference type="EMBL" id="KAK3220688.1"/>
    </source>
</evidence>
<evidence type="ECO:0000313" key="2">
    <source>
        <dbReference type="Proteomes" id="UP001281410"/>
    </source>
</evidence>
<keyword evidence="2" id="KW-1185">Reference proteome</keyword>
<sequence length="203" mass="22550">MTRNAELRAIIDGVPNNVAPAPLIPVLNDEQNADEANPSPLENNINQGSGYNVAQTTHAEANQPDSQTQQEVPPAPVPIVDQRQENVLKTPVSLQSTQNLVTGDSGLHLFADPELSRRKFNFPNMKQFKGTTDPEEHIAYYKQRMFTATIPRDLREACMCKEPGLAMLVVAEFLSRVEEIGRSIGVSIYEISQDHVYDLLDPK</sequence>
<dbReference type="Proteomes" id="UP001281410">
    <property type="component" value="Unassembled WGS sequence"/>
</dbReference>
<comment type="caution">
    <text evidence="1">The sequence shown here is derived from an EMBL/GenBank/DDBJ whole genome shotgun (WGS) entry which is preliminary data.</text>
</comment>